<dbReference type="SUPFAM" id="SSF64182">
    <property type="entry name" value="DHH phosphoesterases"/>
    <property type="match status" value="1"/>
</dbReference>
<accession>A0A7C3PTH8</accession>
<feature type="domain" description="DDH" evidence="1">
    <location>
        <begin position="23"/>
        <end position="160"/>
    </location>
</feature>
<dbReference type="Pfam" id="PF02272">
    <property type="entry name" value="DHHA1"/>
    <property type="match status" value="1"/>
</dbReference>
<sequence length="332" mass="38256">MNKTQSKLLTSLKAIIENNQDFILFTHSNPDGDAIGSILAFYYLLEELNKTPTIYMNNSIPYFYEFLVKKELRIVKDVNRKYKVGIVFDSGDKNRISETFDIKEKVEILVNIDHHPTNNNFGDINIVDPKAASVTEILYEIIRKLKYEISLNVAECILTGLITDTGSFRFSNTSYKSLKIASDLVKKGANISKISKEIYEKRRMSSLKLMGISLSRLQLYKNIGWSFIEEEDLKNNNASYEDIEGIIDLLRTLREADIVVLFYPYNKERIKVSLRSKKDKIDVGKLALKFGGGGHKEAAGFQINRNEINSYQDFIKKIDEYINSDEWVFTYK</sequence>
<dbReference type="Gene3D" id="3.90.1640.10">
    <property type="entry name" value="inorganic pyrophosphatase (n-terminal core)"/>
    <property type="match status" value="1"/>
</dbReference>
<dbReference type="InterPro" id="IPR001667">
    <property type="entry name" value="DDH_dom"/>
</dbReference>
<comment type="caution">
    <text evidence="3">The sequence shown here is derived from an EMBL/GenBank/DDBJ whole genome shotgun (WGS) entry which is preliminary data.</text>
</comment>
<feature type="domain" description="DHHA1" evidence="2">
    <location>
        <begin position="236"/>
        <end position="323"/>
    </location>
</feature>
<evidence type="ECO:0000259" key="2">
    <source>
        <dbReference type="Pfam" id="PF02272"/>
    </source>
</evidence>
<dbReference type="PANTHER" id="PTHR47618:SF1">
    <property type="entry name" value="BIFUNCTIONAL OLIGORIBONUCLEASE AND PAP PHOSPHATASE NRNA"/>
    <property type="match status" value="1"/>
</dbReference>
<gene>
    <name evidence="3" type="ORF">ENU78_01190</name>
</gene>
<organism evidence="3">
    <name type="scientific">Dictyoglomus thermophilum</name>
    <dbReference type="NCBI Taxonomy" id="14"/>
    <lineage>
        <taxon>Bacteria</taxon>
        <taxon>Pseudomonadati</taxon>
        <taxon>Dictyoglomota</taxon>
        <taxon>Dictyoglomia</taxon>
        <taxon>Dictyoglomales</taxon>
        <taxon>Dictyoglomaceae</taxon>
        <taxon>Dictyoglomus</taxon>
    </lineage>
</organism>
<dbReference type="Pfam" id="PF01368">
    <property type="entry name" value="DHH"/>
    <property type="match status" value="1"/>
</dbReference>
<dbReference type="RefSeq" id="WP_149123136.1">
    <property type="nucleotide sequence ID" value="NZ_VTFL01000005.1"/>
</dbReference>
<protein>
    <submittedName>
        <fullName evidence="3">Bifunctional oligoribonuclease/PAP phosphatase NrnA</fullName>
    </submittedName>
</protein>
<name>A0A7C3PTH8_DICTH</name>
<evidence type="ECO:0000259" key="1">
    <source>
        <dbReference type="Pfam" id="PF01368"/>
    </source>
</evidence>
<reference evidence="3" key="1">
    <citation type="journal article" date="2020" name="mSystems">
        <title>Genome- and Community-Level Interaction Insights into Carbon Utilization and Element Cycling Functions of Hydrothermarchaeota in Hydrothermal Sediment.</title>
        <authorList>
            <person name="Zhou Z."/>
            <person name="Liu Y."/>
            <person name="Xu W."/>
            <person name="Pan J."/>
            <person name="Luo Z.H."/>
            <person name="Li M."/>
        </authorList>
    </citation>
    <scope>NUCLEOTIDE SEQUENCE [LARGE SCALE GENOMIC DNA]</scope>
    <source>
        <strain evidence="3">SpSt-70</strain>
    </source>
</reference>
<dbReference type="PANTHER" id="PTHR47618">
    <property type="entry name" value="BIFUNCTIONAL OLIGORIBONUCLEASE AND PAP PHOSPHATASE NRNA"/>
    <property type="match status" value="1"/>
</dbReference>
<dbReference type="InterPro" id="IPR038763">
    <property type="entry name" value="DHH_sf"/>
</dbReference>
<dbReference type="EMBL" id="DTDV01000005">
    <property type="protein sequence ID" value="HGK23060.1"/>
    <property type="molecule type" value="Genomic_DNA"/>
</dbReference>
<proteinExistence type="predicted"/>
<dbReference type="Gene3D" id="3.10.310.30">
    <property type="match status" value="1"/>
</dbReference>
<dbReference type="InterPro" id="IPR003156">
    <property type="entry name" value="DHHA1_dom"/>
</dbReference>
<evidence type="ECO:0000313" key="3">
    <source>
        <dbReference type="EMBL" id="HGK23060.1"/>
    </source>
</evidence>
<dbReference type="InterPro" id="IPR051319">
    <property type="entry name" value="Oligoribo/pAp-PDE_c-di-AMP_PDE"/>
</dbReference>
<dbReference type="GO" id="GO:0003676">
    <property type="term" value="F:nucleic acid binding"/>
    <property type="evidence" value="ECO:0007669"/>
    <property type="project" value="InterPro"/>
</dbReference>
<dbReference type="AlphaFoldDB" id="A0A7C3PTH8"/>